<comment type="caution">
    <text evidence="8">The sequence shown here is derived from an EMBL/GenBank/DDBJ whole genome shotgun (WGS) entry which is preliminary data.</text>
</comment>
<evidence type="ECO:0000256" key="1">
    <source>
        <dbReference type="ARBA" id="ARBA00010641"/>
    </source>
</evidence>
<dbReference type="Pfam" id="PF08281">
    <property type="entry name" value="Sigma70_r4_2"/>
    <property type="match status" value="1"/>
</dbReference>
<dbReference type="Proteomes" id="UP000602284">
    <property type="component" value="Unassembled WGS sequence"/>
</dbReference>
<gene>
    <name evidence="8" type="ORF">JJB07_14415</name>
</gene>
<dbReference type="PANTHER" id="PTHR43133">
    <property type="entry name" value="RNA POLYMERASE ECF-TYPE SIGMA FACTO"/>
    <property type="match status" value="1"/>
</dbReference>
<dbReference type="InterPro" id="IPR036388">
    <property type="entry name" value="WH-like_DNA-bd_sf"/>
</dbReference>
<evidence type="ECO:0000313" key="9">
    <source>
        <dbReference type="Proteomes" id="UP000602284"/>
    </source>
</evidence>
<evidence type="ECO:0000256" key="2">
    <source>
        <dbReference type="ARBA" id="ARBA00023015"/>
    </source>
</evidence>
<dbReference type="EMBL" id="JAEQNB010000004">
    <property type="protein sequence ID" value="MBL0387831.1"/>
    <property type="molecule type" value="Genomic_DNA"/>
</dbReference>
<evidence type="ECO:0000313" key="8">
    <source>
        <dbReference type="EMBL" id="MBL0387831.1"/>
    </source>
</evidence>
<dbReference type="SUPFAM" id="SSF88946">
    <property type="entry name" value="Sigma2 domain of RNA polymerase sigma factors"/>
    <property type="match status" value="1"/>
</dbReference>
<accession>A0ABS1JC30</accession>
<dbReference type="InterPro" id="IPR013249">
    <property type="entry name" value="RNA_pol_sigma70_r4_t2"/>
</dbReference>
<keyword evidence="4" id="KW-0238">DNA-binding</keyword>
<dbReference type="RefSeq" id="WP_201636223.1">
    <property type="nucleotide sequence ID" value="NZ_JAEQNB010000004.1"/>
</dbReference>
<feature type="domain" description="RNA polymerase sigma factor 70 region 4 type 2" evidence="7">
    <location>
        <begin position="107"/>
        <end position="159"/>
    </location>
</feature>
<dbReference type="NCBIfam" id="TIGR02937">
    <property type="entry name" value="sigma70-ECF"/>
    <property type="match status" value="1"/>
</dbReference>
<dbReference type="InterPro" id="IPR013324">
    <property type="entry name" value="RNA_pol_sigma_r3/r4-like"/>
</dbReference>
<comment type="similarity">
    <text evidence="1">Belongs to the sigma-70 factor family. ECF subfamily.</text>
</comment>
<evidence type="ECO:0000259" key="7">
    <source>
        <dbReference type="Pfam" id="PF08281"/>
    </source>
</evidence>
<evidence type="ECO:0000259" key="6">
    <source>
        <dbReference type="Pfam" id="PF04542"/>
    </source>
</evidence>
<dbReference type="InterPro" id="IPR014284">
    <property type="entry name" value="RNA_pol_sigma-70_dom"/>
</dbReference>
<evidence type="ECO:0000256" key="5">
    <source>
        <dbReference type="ARBA" id="ARBA00023163"/>
    </source>
</evidence>
<dbReference type="InterPro" id="IPR007627">
    <property type="entry name" value="RNA_pol_sigma70_r2"/>
</dbReference>
<name>A0ABS1JC30_9BACL</name>
<feature type="domain" description="RNA polymerase sigma-70 region 2" evidence="6">
    <location>
        <begin position="15"/>
        <end position="77"/>
    </location>
</feature>
<evidence type="ECO:0000256" key="3">
    <source>
        <dbReference type="ARBA" id="ARBA00023082"/>
    </source>
</evidence>
<keyword evidence="9" id="KW-1185">Reference proteome</keyword>
<dbReference type="InterPro" id="IPR039425">
    <property type="entry name" value="RNA_pol_sigma-70-like"/>
</dbReference>
<evidence type="ECO:0000256" key="4">
    <source>
        <dbReference type="ARBA" id="ARBA00023125"/>
    </source>
</evidence>
<organism evidence="8 9">
    <name type="scientific">Tumebacillus amylolyticus</name>
    <dbReference type="NCBI Taxonomy" id="2801339"/>
    <lineage>
        <taxon>Bacteria</taxon>
        <taxon>Bacillati</taxon>
        <taxon>Bacillota</taxon>
        <taxon>Bacilli</taxon>
        <taxon>Bacillales</taxon>
        <taxon>Alicyclobacillaceae</taxon>
        <taxon>Tumebacillus</taxon>
    </lineage>
</organism>
<dbReference type="InterPro" id="IPR013325">
    <property type="entry name" value="RNA_pol_sigma_r2"/>
</dbReference>
<sequence>MSVHQSLPVELQIELCGPVLLRYCQKLTGSRWDAEDLVQDTFLKALPHLTSPHENPHAFLFRIAKNAWIDKCRKRRRANECLLADEMLGDATTKTTGDAVDSPAILDAMSRLLQALSPLQGAVLLLRDVFEFSNLEVANLIGTTEGAVKSSLHRARRNLENLATPQEKENLQAHKSLLNAYLEAFRNADAAGLVALAQNNVIHPVHALNTLRAFTRKQDAPQSQPAQMLLCA</sequence>
<keyword evidence="3" id="KW-0731">Sigma factor</keyword>
<reference evidence="8 9" key="1">
    <citation type="submission" date="2021-01" db="EMBL/GenBank/DDBJ databases">
        <title>Tumebacillus sp. strain ITR2 16S ribosomal RNA gene Genome sequencing and assembly.</title>
        <authorList>
            <person name="Kang M."/>
        </authorList>
    </citation>
    <scope>NUCLEOTIDE SEQUENCE [LARGE SCALE GENOMIC DNA]</scope>
    <source>
        <strain evidence="8 9">ITR2</strain>
    </source>
</reference>
<dbReference type="Pfam" id="PF04542">
    <property type="entry name" value="Sigma70_r2"/>
    <property type="match status" value="1"/>
</dbReference>
<dbReference type="PANTHER" id="PTHR43133:SF8">
    <property type="entry name" value="RNA POLYMERASE SIGMA FACTOR HI_1459-RELATED"/>
    <property type="match status" value="1"/>
</dbReference>
<protein>
    <submittedName>
        <fullName evidence="8">RNA polymerase sigma factor</fullName>
    </submittedName>
</protein>
<proteinExistence type="inferred from homology"/>
<dbReference type="Gene3D" id="1.10.10.10">
    <property type="entry name" value="Winged helix-like DNA-binding domain superfamily/Winged helix DNA-binding domain"/>
    <property type="match status" value="1"/>
</dbReference>
<dbReference type="SUPFAM" id="SSF88659">
    <property type="entry name" value="Sigma3 and sigma4 domains of RNA polymerase sigma factors"/>
    <property type="match status" value="1"/>
</dbReference>
<keyword evidence="2" id="KW-0805">Transcription regulation</keyword>
<keyword evidence="5" id="KW-0804">Transcription</keyword>
<dbReference type="Gene3D" id="1.10.1740.10">
    <property type="match status" value="1"/>
</dbReference>